<dbReference type="OrthoDB" id="7619725at2"/>
<feature type="domain" description="SAF" evidence="5">
    <location>
        <begin position="23"/>
        <end position="81"/>
    </location>
</feature>
<evidence type="ECO:0000313" key="6">
    <source>
        <dbReference type="EMBL" id="RLJ41189.1"/>
    </source>
</evidence>
<dbReference type="SMART" id="SM00858">
    <property type="entry name" value="SAF"/>
    <property type="match status" value="1"/>
</dbReference>
<evidence type="ECO:0000256" key="3">
    <source>
        <dbReference type="ARBA" id="ARBA00022764"/>
    </source>
</evidence>
<dbReference type="RefSeq" id="WP_121025831.1">
    <property type="nucleotide sequence ID" value="NZ_RCCE01000005.1"/>
</dbReference>
<dbReference type="NCBIfam" id="TIGR03170">
    <property type="entry name" value="flgA_cterm"/>
    <property type="match status" value="1"/>
</dbReference>
<keyword evidence="3 4" id="KW-0574">Periplasm</keyword>
<keyword evidence="2 4" id="KW-0732">Signal</keyword>
<gene>
    <name evidence="6" type="ORF">BCF46_2977</name>
</gene>
<dbReference type="EMBL" id="RCCE01000005">
    <property type="protein sequence ID" value="RLJ41189.1"/>
    <property type="molecule type" value="Genomic_DNA"/>
</dbReference>
<accession>A0A497VT39</accession>
<dbReference type="InterPro" id="IPR039246">
    <property type="entry name" value="Flagellar_FlgA"/>
</dbReference>
<dbReference type="InterPro" id="IPR017585">
    <property type="entry name" value="SAF_FlgA"/>
</dbReference>
<dbReference type="AlphaFoldDB" id="A0A497VT39"/>
<reference evidence="6 7" key="1">
    <citation type="submission" date="2018-10" db="EMBL/GenBank/DDBJ databases">
        <title>Genomic Encyclopedia of Archaeal and Bacterial Type Strains, Phase II (KMG-II): from individual species to whole genera.</title>
        <authorList>
            <person name="Goeker M."/>
        </authorList>
    </citation>
    <scope>NUCLEOTIDE SEQUENCE [LARGE SCALE GENOMIC DNA]</scope>
    <source>
        <strain evidence="6 7">DSM 29466</strain>
    </source>
</reference>
<comment type="similarity">
    <text evidence="4">Belongs to the FlgA family.</text>
</comment>
<protein>
    <recommendedName>
        <fullName evidence="4">Flagella basal body P-ring formation protein FlgA</fullName>
    </recommendedName>
</protein>
<proteinExistence type="inferred from homology"/>
<dbReference type="InterPro" id="IPR013974">
    <property type="entry name" value="SAF"/>
</dbReference>
<sequence length="145" mass="15367">MTLNAGLIVTLAAWIFSTGASFAQVVVPTHTLRPGDVISLHDVQLSEVGMRGAFSDVSQVLGFEAQRVLYRGRPIREGDVGAPARVERNEIVTLIYRAGTLNIATEGRSLGRGAAGDRVKVLNLSSRNTVVGSISEAGEVIVGHE</sequence>
<keyword evidence="6" id="KW-0969">Cilium</keyword>
<dbReference type="Gene3D" id="2.30.30.760">
    <property type="match status" value="1"/>
</dbReference>
<dbReference type="PANTHER" id="PTHR36307">
    <property type="entry name" value="FLAGELLA BASAL BODY P-RING FORMATION PROTEIN FLGA"/>
    <property type="match status" value="1"/>
</dbReference>
<keyword evidence="7" id="KW-1185">Reference proteome</keyword>
<keyword evidence="6" id="KW-0282">Flagellum</keyword>
<dbReference type="Pfam" id="PF13144">
    <property type="entry name" value="ChapFlgA"/>
    <property type="match status" value="1"/>
</dbReference>
<keyword evidence="6" id="KW-0966">Cell projection</keyword>
<evidence type="ECO:0000256" key="1">
    <source>
        <dbReference type="ARBA" id="ARBA00004418"/>
    </source>
</evidence>
<dbReference type="GO" id="GO:0044780">
    <property type="term" value="P:bacterial-type flagellum assembly"/>
    <property type="evidence" value="ECO:0007669"/>
    <property type="project" value="InterPro"/>
</dbReference>
<comment type="function">
    <text evidence="4">Involved in the assembly process of the P-ring formation. It may associate with FlgF on the rod constituting a structure essential for the P-ring assembly or may act as a modulator protein for the P-ring assembly.</text>
</comment>
<dbReference type="PANTHER" id="PTHR36307:SF1">
    <property type="entry name" value="FLAGELLA BASAL BODY P-RING FORMATION PROTEIN FLGA"/>
    <property type="match status" value="1"/>
</dbReference>
<evidence type="ECO:0000256" key="4">
    <source>
        <dbReference type="RuleBase" id="RU362063"/>
    </source>
</evidence>
<evidence type="ECO:0000259" key="5">
    <source>
        <dbReference type="SMART" id="SM00858"/>
    </source>
</evidence>
<evidence type="ECO:0000313" key="7">
    <source>
        <dbReference type="Proteomes" id="UP000269157"/>
    </source>
</evidence>
<feature type="signal peptide" evidence="4">
    <location>
        <begin position="1"/>
        <end position="23"/>
    </location>
</feature>
<comment type="subcellular location">
    <subcellularLocation>
        <location evidence="1 4">Periplasm</location>
    </subcellularLocation>
</comment>
<dbReference type="GO" id="GO:0042597">
    <property type="term" value="C:periplasmic space"/>
    <property type="evidence" value="ECO:0007669"/>
    <property type="project" value="UniProtKB-SubCell"/>
</dbReference>
<keyword evidence="4" id="KW-1005">Bacterial flagellum biogenesis</keyword>
<dbReference type="CDD" id="cd11614">
    <property type="entry name" value="SAF_CpaB_FlgA_like"/>
    <property type="match status" value="1"/>
</dbReference>
<comment type="caution">
    <text evidence="6">The sequence shown here is derived from an EMBL/GenBank/DDBJ whole genome shotgun (WGS) entry which is preliminary data.</text>
</comment>
<organism evidence="6 7">
    <name type="scientific">Litoreibacter meonggei</name>
    <dbReference type="NCBI Taxonomy" id="1049199"/>
    <lineage>
        <taxon>Bacteria</taxon>
        <taxon>Pseudomonadati</taxon>
        <taxon>Pseudomonadota</taxon>
        <taxon>Alphaproteobacteria</taxon>
        <taxon>Rhodobacterales</taxon>
        <taxon>Roseobacteraceae</taxon>
        <taxon>Litoreibacter</taxon>
    </lineage>
</organism>
<dbReference type="Proteomes" id="UP000269157">
    <property type="component" value="Unassembled WGS sequence"/>
</dbReference>
<feature type="chain" id="PRO_5019617226" description="Flagella basal body P-ring formation protein FlgA" evidence="4">
    <location>
        <begin position="24"/>
        <end position="145"/>
    </location>
</feature>
<name>A0A497VT39_9RHOB</name>
<dbReference type="Gene3D" id="3.90.1210.10">
    <property type="entry name" value="Antifreeze-like/N-acetylneuraminic acid synthase C-terminal domain"/>
    <property type="match status" value="1"/>
</dbReference>
<evidence type="ECO:0000256" key="2">
    <source>
        <dbReference type="ARBA" id="ARBA00022729"/>
    </source>
</evidence>